<evidence type="ECO:0000313" key="1">
    <source>
        <dbReference type="EMBL" id="SBS83583.1"/>
    </source>
</evidence>
<dbReference type="AlphaFoldDB" id="A0A1A8VW58"/>
<dbReference type="EMBL" id="FLQU01000289">
    <property type="protein sequence ID" value="SBS83583.1"/>
    <property type="molecule type" value="Genomic_DNA"/>
</dbReference>
<protein>
    <submittedName>
        <fullName evidence="1">Uncharacterized protein</fullName>
    </submittedName>
</protein>
<proteinExistence type="predicted"/>
<organism evidence="1 2">
    <name type="scientific">Plasmodium ovale curtisi</name>
    <dbReference type="NCBI Taxonomy" id="864141"/>
    <lineage>
        <taxon>Eukaryota</taxon>
        <taxon>Sar</taxon>
        <taxon>Alveolata</taxon>
        <taxon>Apicomplexa</taxon>
        <taxon>Aconoidasida</taxon>
        <taxon>Haemosporida</taxon>
        <taxon>Plasmodiidae</taxon>
        <taxon>Plasmodium</taxon>
        <taxon>Plasmodium (Plasmodium)</taxon>
    </lineage>
</organism>
<name>A0A1A8VW58_PLAOA</name>
<gene>
    <name evidence="1" type="ORF">POVCU2_0021770</name>
</gene>
<sequence length="75" mass="8574">MFDHYCIERVFSGNVFLRNMDRSSFAKNTHILHRKNGATKIEAKTIANVGQKMDAKLDTQMGAKMDIKIKINDCL</sequence>
<dbReference type="Proteomes" id="UP000078560">
    <property type="component" value="Unassembled WGS sequence"/>
</dbReference>
<evidence type="ECO:0000313" key="2">
    <source>
        <dbReference type="Proteomes" id="UP000078560"/>
    </source>
</evidence>
<reference evidence="2" key="1">
    <citation type="submission" date="2016-05" db="EMBL/GenBank/DDBJ databases">
        <authorList>
            <person name="Naeem Raeece"/>
        </authorList>
    </citation>
    <scope>NUCLEOTIDE SEQUENCE [LARGE SCALE GENOMIC DNA]</scope>
</reference>
<accession>A0A1A8VW58</accession>